<dbReference type="PROSITE" id="PS51257">
    <property type="entry name" value="PROKAR_LIPOPROTEIN"/>
    <property type="match status" value="1"/>
</dbReference>
<comment type="caution">
    <text evidence="1">The sequence shown here is derived from an EMBL/GenBank/DDBJ whole genome shotgun (WGS) entry which is preliminary data.</text>
</comment>
<dbReference type="RefSeq" id="WP_253446246.1">
    <property type="nucleotide sequence ID" value="NZ_JALJYF010000001.1"/>
</dbReference>
<accession>A0ABT1GAT0</accession>
<name>A0ABT1GAT0_9GAMM</name>
<protein>
    <submittedName>
        <fullName evidence="1">Uncharacterized protein</fullName>
    </submittedName>
</protein>
<proteinExistence type="predicted"/>
<evidence type="ECO:0000313" key="1">
    <source>
        <dbReference type="EMBL" id="MCP1727027.1"/>
    </source>
</evidence>
<dbReference type="EMBL" id="JALJYF010000001">
    <property type="protein sequence ID" value="MCP1727027.1"/>
    <property type="molecule type" value="Genomic_DNA"/>
</dbReference>
<gene>
    <name evidence="1" type="ORF">J2T60_000992</name>
</gene>
<organism evidence="1 2">
    <name type="scientific">Natronospira proteinivora</name>
    <dbReference type="NCBI Taxonomy" id="1807133"/>
    <lineage>
        <taxon>Bacteria</taxon>
        <taxon>Pseudomonadati</taxon>
        <taxon>Pseudomonadota</taxon>
        <taxon>Gammaproteobacteria</taxon>
        <taxon>Natronospirales</taxon>
        <taxon>Natronospiraceae</taxon>
        <taxon>Natronospira</taxon>
    </lineage>
</organism>
<reference evidence="1 2" key="1">
    <citation type="submission" date="2022-03" db="EMBL/GenBank/DDBJ databases">
        <title>Genomic Encyclopedia of Type Strains, Phase III (KMG-III): the genomes of soil and plant-associated and newly described type strains.</title>
        <authorList>
            <person name="Whitman W."/>
        </authorList>
    </citation>
    <scope>NUCLEOTIDE SEQUENCE [LARGE SCALE GENOMIC DNA]</scope>
    <source>
        <strain evidence="1 2">BSker1</strain>
    </source>
</reference>
<dbReference type="Proteomes" id="UP001523550">
    <property type="component" value="Unassembled WGS sequence"/>
</dbReference>
<keyword evidence="2" id="KW-1185">Reference proteome</keyword>
<sequence>MRLAPLRAMMITVTLGLLLACQDPGSPEDKLTALLIHPASLPAHRHQDALESLPRAFLASQAPNDRMIIAQSAGAEEAPEGTVTLLRELHLSDRPLQSTRQLRALYRWFNSQEARLENDLEDALITLGARLRESQEEQACLYLVINPDRRRVPSTDAIDWQRPPQPFSGWTAFILVPDRDTEHDAARDDWMAYLHTLGAGRMQVRTLSEPLPACR</sequence>
<evidence type="ECO:0000313" key="2">
    <source>
        <dbReference type="Proteomes" id="UP001523550"/>
    </source>
</evidence>